<reference evidence="5" key="1">
    <citation type="journal article" date="2015" name="Nature">
        <title>Complex archaea that bridge the gap between prokaryotes and eukaryotes.</title>
        <authorList>
            <person name="Spang A."/>
            <person name="Saw J.H."/>
            <person name="Jorgensen S.L."/>
            <person name="Zaremba-Niedzwiedzka K."/>
            <person name="Martijn J."/>
            <person name="Lind A.E."/>
            <person name="van Eijk R."/>
            <person name="Schleper C."/>
            <person name="Guy L."/>
            <person name="Ettema T.J."/>
        </authorList>
    </citation>
    <scope>NUCLEOTIDE SEQUENCE</scope>
</reference>
<dbReference type="GO" id="GO:0016491">
    <property type="term" value="F:oxidoreductase activity"/>
    <property type="evidence" value="ECO:0007669"/>
    <property type="project" value="InterPro"/>
</dbReference>
<organism evidence="5">
    <name type="scientific">marine sediment metagenome</name>
    <dbReference type="NCBI Taxonomy" id="412755"/>
    <lineage>
        <taxon>unclassified sequences</taxon>
        <taxon>metagenomes</taxon>
        <taxon>ecological metagenomes</taxon>
    </lineage>
</organism>
<evidence type="ECO:0000313" key="5">
    <source>
        <dbReference type="EMBL" id="KKL52443.1"/>
    </source>
</evidence>
<accession>A0A0F9CSP4</accession>
<dbReference type="InterPro" id="IPR050260">
    <property type="entry name" value="FAD-bd_OxRdtase"/>
</dbReference>
<evidence type="ECO:0000256" key="3">
    <source>
        <dbReference type="ARBA" id="ARBA00022827"/>
    </source>
</evidence>
<dbReference type="InterPro" id="IPR036188">
    <property type="entry name" value="FAD/NAD-bd_sf"/>
</dbReference>
<dbReference type="PRINTS" id="PR00469">
    <property type="entry name" value="PNDRDTASEII"/>
</dbReference>
<sequence>MGYVIIGTGGAGVSAVEAIRKYDKETEIIMISNEDVPPYSACLLLYYLEDESKRDVVFWKGKDFYDRMNVTPILGNDVKSIQPENKKIVVGDESIEYDKLLIAAGGSVALPPVENLNKKGVFTFKTLYDTDNMHNWLKTQKVENIIVLGGGSIGLDAAEGLKKHNVNITVIEAIDRVLPRMLDKEMGIIVNDILPKNNVQVRLENTITKILGTDKVEGAKLTDDTVLDADMLIITTGVKPNLDVVKESGIKTNSGIIVNEYLETNMPGIYAAG</sequence>
<dbReference type="Pfam" id="PF07992">
    <property type="entry name" value="Pyr_redox_2"/>
    <property type="match status" value="1"/>
</dbReference>
<keyword evidence="3" id="KW-0274">FAD</keyword>
<comment type="caution">
    <text evidence="5">The sequence shown here is derived from an EMBL/GenBank/DDBJ whole genome shotgun (WGS) entry which is preliminary data.</text>
</comment>
<feature type="non-terminal residue" evidence="5">
    <location>
        <position position="273"/>
    </location>
</feature>
<dbReference type="SUPFAM" id="SSF51905">
    <property type="entry name" value="FAD/NAD(P)-binding domain"/>
    <property type="match status" value="2"/>
</dbReference>
<dbReference type="PRINTS" id="PR00368">
    <property type="entry name" value="FADPNR"/>
</dbReference>
<protein>
    <recommendedName>
        <fullName evidence="4">FAD/NAD(P)-binding domain-containing protein</fullName>
    </recommendedName>
</protein>
<gene>
    <name evidence="5" type="ORF">LCGC14_2285420</name>
</gene>
<dbReference type="Gene3D" id="3.50.50.60">
    <property type="entry name" value="FAD/NAD(P)-binding domain"/>
    <property type="match status" value="2"/>
</dbReference>
<evidence type="ECO:0000256" key="2">
    <source>
        <dbReference type="ARBA" id="ARBA00022630"/>
    </source>
</evidence>
<dbReference type="AlphaFoldDB" id="A0A0F9CSP4"/>
<dbReference type="EMBL" id="LAZR01031893">
    <property type="protein sequence ID" value="KKL52443.1"/>
    <property type="molecule type" value="Genomic_DNA"/>
</dbReference>
<proteinExistence type="predicted"/>
<evidence type="ECO:0000259" key="4">
    <source>
        <dbReference type="Pfam" id="PF07992"/>
    </source>
</evidence>
<name>A0A0F9CSP4_9ZZZZ</name>
<dbReference type="InterPro" id="IPR023753">
    <property type="entry name" value="FAD/NAD-binding_dom"/>
</dbReference>
<dbReference type="PANTHER" id="PTHR43429">
    <property type="entry name" value="PYRIDINE NUCLEOTIDE-DISULFIDE OXIDOREDUCTASE DOMAIN-CONTAINING"/>
    <property type="match status" value="1"/>
</dbReference>
<evidence type="ECO:0000256" key="1">
    <source>
        <dbReference type="ARBA" id="ARBA00001974"/>
    </source>
</evidence>
<keyword evidence="2" id="KW-0285">Flavoprotein</keyword>
<dbReference type="PANTHER" id="PTHR43429:SF3">
    <property type="entry name" value="NITRITE REDUCTASE [NAD(P)H]"/>
    <property type="match status" value="1"/>
</dbReference>
<feature type="domain" description="FAD/NAD(P)-binding" evidence="4">
    <location>
        <begin position="3"/>
        <end position="273"/>
    </location>
</feature>
<comment type="cofactor">
    <cofactor evidence="1">
        <name>FAD</name>
        <dbReference type="ChEBI" id="CHEBI:57692"/>
    </cofactor>
</comment>